<feature type="domain" description="FAD-dependent oxidoreductase 2 FAD-binding" evidence="5">
    <location>
        <begin position="19"/>
        <end position="407"/>
    </location>
</feature>
<name>A0A069E7D5_9PROT</name>
<evidence type="ECO:0000256" key="3">
    <source>
        <dbReference type="ARBA" id="ARBA00022827"/>
    </source>
</evidence>
<organism evidence="6 7">
    <name type="scientific">Hyphomonas adhaerens MHS-3</name>
    <dbReference type="NCBI Taxonomy" id="1280949"/>
    <lineage>
        <taxon>Bacteria</taxon>
        <taxon>Pseudomonadati</taxon>
        <taxon>Pseudomonadota</taxon>
        <taxon>Alphaproteobacteria</taxon>
        <taxon>Hyphomonadales</taxon>
        <taxon>Hyphomonadaceae</taxon>
        <taxon>Hyphomonas</taxon>
    </lineage>
</organism>
<dbReference type="InterPro" id="IPR003953">
    <property type="entry name" value="FAD-dep_OxRdtase_2_FAD-bd"/>
</dbReference>
<dbReference type="Pfam" id="PF00890">
    <property type="entry name" value="FAD_binding_2"/>
    <property type="match status" value="1"/>
</dbReference>
<keyword evidence="2" id="KW-0285">Flavoprotein</keyword>
<dbReference type="AlphaFoldDB" id="A0A069E7D5"/>
<comment type="caution">
    <text evidence="6">The sequence shown here is derived from an EMBL/GenBank/DDBJ whole genome shotgun (WGS) entry which is preliminary data.</text>
</comment>
<dbReference type="PATRIC" id="fig|1280949.3.peg.2064"/>
<dbReference type="SUPFAM" id="SSF51905">
    <property type="entry name" value="FAD/NAD(P)-binding domain"/>
    <property type="match status" value="1"/>
</dbReference>
<dbReference type="Gene3D" id="3.90.700.10">
    <property type="entry name" value="Succinate dehydrogenase/fumarate reductase flavoprotein, catalytic domain"/>
    <property type="match status" value="1"/>
</dbReference>
<evidence type="ECO:0000259" key="5">
    <source>
        <dbReference type="Pfam" id="PF00890"/>
    </source>
</evidence>
<dbReference type="PANTHER" id="PTHR43400">
    <property type="entry name" value="FUMARATE REDUCTASE"/>
    <property type="match status" value="1"/>
</dbReference>
<accession>A0A069E7D5</accession>
<dbReference type="eggNOG" id="COG1053">
    <property type="taxonomic scope" value="Bacteria"/>
</dbReference>
<dbReference type="GO" id="GO:0016491">
    <property type="term" value="F:oxidoreductase activity"/>
    <property type="evidence" value="ECO:0007669"/>
    <property type="project" value="UniProtKB-KW"/>
</dbReference>
<keyword evidence="3" id="KW-0274">FAD</keyword>
<dbReference type="InterPro" id="IPR027477">
    <property type="entry name" value="Succ_DH/fumarate_Rdtase_cat_sf"/>
</dbReference>
<evidence type="ECO:0000256" key="1">
    <source>
        <dbReference type="ARBA" id="ARBA00001974"/>
    </source>
</evidence>
<evidence type="ECO:0000313" key="7">
    <source>
        <dbReference type="Proteomes" id="UP000027446"/>
    </source>
</evidence>
<dbReference type="Gene3D" id="3.50.50.60">
    <property type="entry name" value="FAD/NAD(P)-binding domain"/>
    <property type="match status" value="1"/>
</dbReference>
<dbReference type="InterPro" id="IPR036188">
    <property type="entry name" value="FAD/NAD-bd_sf"/>
</dbReference>
<protein>
    <submittedName>
        <fullName evidence="6">Dehydrogenase</fullName>
    </submittedName>
</protein>
<dbReference type="EMBL" id="ARYH01000001">
    <property type="protein sequence ID" value="KCZ86028.1"/>
    <property type="molecule type" value="Genomic_DNA"/>
</dbReference>
<sequence>MKSLDEPADDFIDHLAENAGGYIDASFIKEMSGDPDGWSQLAKSLSMADPQMISALHDAAGPTIRWLEKAGIKFDFLPTAFLTTTTTRLLPVGGGLAMVETLTEKCKQAGVEFCFETTAEKLVTSPTGQVSGLLARKKGGALEQIAADAIVLASGGFEGNAEMQTQYLGQSSINLRPVARGGYYNKGEGIRMALEIGAAPNGDFGSYHAEPIDPRSGAAEPAVFIFPYGILVNKAGERFTDEAPGTVDAHYESVTREIHKQRDGIAYLILDAGIEDVPNWQTGLRTDQPAIEAGTIAELADLIKIDAQNLEATVDAYNASCQPGEFKPLETDGLATHGVGIRKSNWARPLERAPFKAYPIISANVFTFGGLKIDQHARVLSQNGEPINGLYAAGETMGIYYRVYTGSTSVLRGAVFGRLAALHATGA</sequence>
<evidence type="ECO:0000256" key="2">
    <source>
        <dbReference type="ARBA" id="ARBA00022630"/>
    </source>
</evidence>
<proteinExistence type="predicted"/>
<dbReference type="SUPFAM" id="SSF56425">
    <property type="entry name" value="Succinate dehydrogenase/fumarate reductase flavoprotein, catalytic domain"/>
    <property type="match status" value="1"/>
</dbReference>
<keyword evidence="4" id="KW-0560">Oxidoreductase</keyword>
<keyword evidence="7" id="KW-1185">Reference proteome</keyword>
<comment type="cofactor">
    <cofactor evidence="1">
        <name>FAD</name>
        <dbReference type="ChEBI" id="CHEBI:57692"/>
    </cofactor>
</comment>
<dbReference type="Proteomes" id="UP000027446">
    <property type="component" value="Unassembled WGS sequence"/>
</dbReference>
<gene>
    <name evidence="6" type="ORF">HAD_10085</name>
</gene>
<evidence type="ECO:0000313" key="6">
    <source>
        <dbReference type="EMBL" id="KCZ86028.1"/>
    </source>
</evidence>
<dbReference type="STRING" id="1280949.HAD_10085"/>
<dbReference type="PANTHER" id="PTHR43400:SF7">
    <property type="entry name" value="FAD-DEPENDENT OXIDOREDUCTASE 2 FAD BINDING DOMAIN-CONTAINING PROTEIN"/>
    <property type="match status" value="1"/>
</dbReference>
<reference evidence="6 7" key="1">
    <citation type="journal article" date="2014" name="Antonie Van Leeuwenhoek">
        <title>Hyphomonas beringensis sp. nov. and Hyphomonas chukchiensis sp. nov., isolated from surface seawater of the Bering Sea and Chukchi Sea.</title>
        <authorList>
            <person name="Li C."/>
            <person name="Lai Q."/>
            <person name="Li G."/>
            <person name="Dong C."/>
            <person name="Wang J."/>
            <person name="Liao Y."/>
            <person name="Shao Z."/>
        </authorList>
    </citation>
    <scope>NUCLEOTIDE SEQUENCE [LARGE SCALE GENOMIC DNA]</scope>
    <source>
        <strain evidence="6 7">MHS-3</strain>
    </source>
</reference>
<evidence type="ECO:0000256" key="4">
    <source>
        <dbReference type="ARBA" id="ARBA00023002"/>
    </source>
</evidence>
<dbReference type="InterPro" id="IPR050315">
    <property type="entry name" value="FAD-oxidoreductase_2"/>
</dbReference>